<accession>A0A4Y1ZPK7</accession>
<dbReference type="AlphaFoldDB" id="A0A4Y1ZPK7"/>
<proteinExistence type="predicted"/>
<gene>
    <name evidence="2" type="ORF">AVEN_156144_1</name>
    <name evidence="1" type="ORF">AVEN_263012_1</name>
</gene>
<evidence type="ECO:0000313" key="3">
    <source>
        <dbReference type="Proteomes" id="UP000499080"/>
    </source>
</evidence>
<protein>
    <submittedName>
        <fullName evidence="2">Uncharacterized protein</fullName>
    </submittedName>
</protein>
<dbReference type="EMBL" id="BGPR01227306">
    <property type="protein sequence ID" value="GBL61459.1"/>
    <property type="molecule type" value="Genomic_DNA"/>
</dbReference>
<organism evidence="2 3">
    <name type="scientific">Araneus ventricosus</name>
    <name type="common">Orbweaver spider</name>
    <name type="synonym">Epeira ventricosa</name>
    <dbReference type="NCBI Taxonomy" id="182803"/>
    <lineage>
        <taxon>Eukaryota</taxon>
        <taxon>Metazoa</taxon>
        <taxon>Ecdysozoa</taxon>
        <taxon>Arthropoda</taxon>
        <taxon>Chelicerata</taxon>
        <taxon>Arachnida</taxon>
        <taxon>Araneae</taxon>
        <taxon>Araneomorphae</taxon>
        <taxon>Entelegynae</taxon>
        <taxon>Araneoidea</taxon>
        <taxon>Araneidae</taxon>
        <taxon>Araneus</taxon>
    </lineage>
</organism>
<evidence type="ECO:0000313" key="1">
    <source>
        <dbReference type="EMBL" id="GBL61267.1"/>
    </source>
</evidence>
<keyword evidence="3" id="KW-1185">Reference proteome</keyword>
<dbReference type="Proteomes" id="UP000499080">
    <property type="component" value="Unassembled WGS sequence"/>
</dbReference>
<name>A0A4Y1ZPK7_ARAVE</name>
<reference evidence="2 3" key="1">
    <citation type="journal article" date="2019" name="Sci. Rep.">
        <title>Orb-weaving spider Araneus ventricosus genome elucidates the spidroin gene catalogue.</title>
        <authorList>
            <person name="Kono N."/>
            <person name="Nakamura H."/>
            <person name="Ohtoshi R."/>
            <person name="Moran D.A.P."/>
            <person name="Shinohara A."/>
            <person name="Yoshida Y."/>
            <person name="Fujiwara M."/>
            <person name="Mori M."/>
            <person name="Tomita M."/>
            <person name="Arakawa K."/>
        </authorList>
    </citation>
    <scope>NUCLEOTIDE SEQUENCE [LARGE SCALE GENOMIC DNA]</scope>
</reference>
<evidence type="ECO:0000313" key="2">
    <source>
        <dbReference type="EMBL" id="GBL61459.1"/>
    </source>
</evidence>
<comment type="caution">
    <text evidence="2">The sequence shown here is derived from an EMBL/GenBank/DDBJ whole genome shotgun (WGS) entry which is preliminary data.</text>
</comment>
<dbReference type="EMBL" id="BGPR01227259">
    <property type="protein sequence ID" value="GBL61267.1"/>
    <property type="molecule type" value="Genomic_DNA"/>
</dbReference>
<sequence length="97" mass="10844">MTVFFSSSVFYESYSNEQHVLPRSLTPQCLMKMMAKSEATGLLSVAPGRGWKPVSVETEEAVALVVEKATIERTRGTWSISVLSCRMNLSLSMMYSR</sequence>